<organism evidence="1 2">
    <name type="scientific">Geomonas subterranea</name>
    <dbReference type="NCBI Taxonomy" id="2847989"/>
    <lineage>
        <taxon>Bacteria</taxon>
        <taxon>Pseudomonadati</taxon>
        <taxon>Thermodesulfobacteriota</taxon>
        <taxon>Desulfuromonadia</taxon>
        <taxon>Geobacterales</taxon>
        <taxon>Geobacteraceae</taxon>
        <taxon>Geomonas</taxon>
    </lineage>
</organism>
<keyword evidence="2" id="KW-1185">Reference proteome</keyword>
<sequence>MDFSVEDKTEDNGEKQYREFIGFVRGIESNIENLLTQKSRRAHWTDEDERWCEVAIKTQKSALIEGCRRLKRDEKTE</sequence>
<accession>A0ABX8LPF2</accession>
<evidence type="ECO:0000313" key="1">
    <source>
        <dbReference type="EMBL" id="QXE92459.1"/>
    </source>
</evidence>
<evidence type="ECO:0000313" key="2">
    <source>
        <dbReference type="Proteomes" id="UP000683559"/>
    </source>
</evidence>
<proteinExistence type="predicted"/>
<gene>
    <name evidence="1" type="ORF">KP001_08025</name>
</gene>
<reference evidence="1 2" key="1">
    <citation type="submission" date="2021-06" db="EMBL/GenBank/DDBJ databases">
        <title>Gemonas diversity in paddy soil.</title>
        <authorList>
            <person name="Liu G."/>
        </authorList>
    </citation>
    <scope>NUCLEOTIDE SEQUENCE [LARGE SCALE GENOMIC DNA]</scope>
    <source>
        <strain evidence="1 2">RG2</strain>
    </source>
</reference>
<name>A0ABX8LPF2_9BACT</name>
<protein>
    <submittedName>
        <fullName evidence="1">Uncharacterized protein</fullName>
    </submittedName>
</protein>
<dbReference type="Proteomes" id="UP000683559">
    <property type="component" value="Chromosome"/>
</dbReference>
<dbReference type="EMBL" id="CP077683">
    <property type="protein sequence ID" value="QXE92459.1"/>
    <property type="molecule type" value="Genomic_DNA"/>
</dbReference>
<dbReference type="RefSeq" id="WP_217289011.1">
    <property type="nucleotide sequence ID" value="NZ_CP077683.1"/>
</dbReference>